<dbReference type="SUPFAM" id="SSF56219">
    <property type="entry name" value="DNase I-like"/>
    <property type="match status" value="1"/>
</dbReference>
<feature type="coiled-coil region" evidence="1">
    <location>
        <begin position="133"/>
        <end position="245"/>
    </location>
</feature>
<dbReference type="InterPro" id="IPR000477">
    <property type="entry name" value="RT_dom"/>
</dbReference>
<proteinExistence type="predicted"/>
<gene>
    <name evidence="4" type="ORF">FSARC_8861</name>
</gene>
<dbReference type="CDD" id="cd01650">
    <property type="entry name" value="RT_nLTR_like"/>
    <property type="match status" value="1"/>
</dbReference>
<dbReference type="InterPro" id="IPR036691">
    <property type="entry name" value="Endo/exonu/phosph_ase_sf"/>
</dbReference>
<feature type="domain" description="Reverse transcriptase" evidence="3">
    <location>
        <begin position="1019"/>
        <end position="1293"/>
    </location>
</feature>
<evidence type="ECO:0000313" key="4">
    <source>
        <dbReference type="EMBL" id="KAF4963088.1"/>
    </source>
</evidence>
<reference evidence="4" key="1">
    <citation type="journal article" date="2020" name="BMC Genomics">
        <title>Correction to: Identification and distribution of gene clusters required for synthesis of sphingolipid metabolism inhibitors in diverse species of the filamentous fungus Fusarium.</title>
        <authorList>
            <person name="Kim H.S."/>
            <person name="Lohmar J.M."/>
            <person name="Busman M."/>
            <person name="Brown D.W."/>
            <person name="Naumann T.A."/>
            <person name="Divon H.H."/>
            <person name="Lysoe E."/>
            <person name="Uhlig S."/>
            <person name="Proctor R.H."/>
        </authorList>
    </citation>
    <scope>NUCLEOTIDE SEQUENCE</scope>
    <source>
        <strain evidence="4">NRRL 20472</strain>
    </source>
</reference>
<feature type="region of interest" description="Disordered" evidence="2">
    <location>
        <begin position="247"/>
        <end position="280"/>
    </location>
</feature>
<evidence type="ECO:0000313" key="5">
    <source>
        <dbReference type="Proteomes" id="UP000622797"/>
    </source>
</evidence>
<name>A0A8H4TS25_9HYPO</name>
<dbReference type="SUPFAM" id="SSF53098">
    <property type="entry name" value="Ribonuclease H-like"/>
    <property type="match status" value="1"/>
</dbReference>
<feature type="compositionally biased region" description="Polar residues" evidence="2">
    <location>
        <begin position="265"/>
        <end position="280"/>
    </location>
</feature>
<dbReference type="Pfam" id="PF00078">
    <property type="entry name" value="RVT_1"/>
    <property type="match status" value="1"/>
</dbReference>
<keyword evidence="1" id="KW-0175">Coiled coil</keyword>
<feature type="region of interest" description="Disordered" evidence="2">
    <location>
        <begin position="1"/>
        <end position="29"/>
    </location>
</feature>
<dbReference type="OrthoDB" id="8067603at2759"/>
<keyword evidence="5" id="KW-1185">Reference proteome</keyword>
<dbReference type="PROSITE" id="PS50878">
    <property type="entry name" value="RT_POL"/>
    <property type="match status" value="1"/>
</dbReference>
<evidence type="ECO:0000256" key="2">
    <source>
        <dbReference type="SAM" id="MobiDB-lite"/>
    </source>
</evidence>
<accession>A0A8H4TS25</accession>
<dbReference type="InterPro" id="IPR036397">
    <property type="entry name" value="RNaseH_sf"/>
</dbReference>
<dbReference type="EMBL" id="JABEXW010000496">
    <property type="protein sequence ID" value="KAF4963088.1"/>
    <property type="molecule type" value="Genomic_DNA"/>
</dbReference>
<evidence type="ECO:0000256" key="1">
    <source>
        <dbReference type="SAM" id="Coils"/>
    </source>
</evidence>
<dbReference type="Pfam" id="PF14529">
    <property type="entry name" value="Exo_endo_phos_2"/>
    <property type="match status" value="1"/>
</dbReference>
<dbReference type="GO" id="GO:0003824">
    <property type="term" value="F:catalytic activity"/>
    <property type="evidence" value="ECO:0007669"/>
    <property type="project" value="InterPro"/>
</dbReference>
<dbReference type="Gene3D" id="3.60.10.10">
    <property type="entry name" value="Endonuclease/exonuclease/phosphatase"/>
    <property type="match status" value="1"/>
</dbReference>
<feature type="coiled-coil region" evidence="1">
    <location>
        <begin position="856"/>
        <end position="890"/>
    </location>
</feature>
<organism evidence="4 5">
    <name type="scientific">Fusarium sarcochroum</name>
    <dbReference type="NCBI Taxonomy" id="1208366"/>
    <lineage>
        <taxon>Eukaryota</taxon>
        <taxon>Fungi</taxon>
        <taxon>Dikarya</taxon>
        <taxon>Ascomycota</taxon>
        <taxon>Pezizomycotina</taxon>
        <taxon>Sordariomycetes</taxon>
        <taxon>Hypocreomycetidae</taxon>
        <taxon>Hypocreales</taxon>
        <taxon>Nectriaceae</taxon>
        <taxon>Fusarium</taxon>
        <taxon>Fusarium lateritium species complex</taxon>
    </lineage>
</organism>
<protein>
    <recommendedName>
        <fullName evidence="3">Reverse transcriptase domain-containing protein</fullName>
    </recommendedName>
</protein>
<evidence type="ECO:0000259" key="3">
    <source>
        <dbReference type="PROSITE" id="PS50878"/>
    </source>
</evidence>
<feature type="compositionally biased region" description="Polar residues" evidence="2">
    <location>
        <begin position="450"/>
        <end position="463"/>
    </location>
</feature>
<dbReference type="InterPro" id="IPR012337">
    <property type="entry name" value="RNaseH-like_sf"/>
</dbReference>
<sequence>MDATGDVILVQGGGPAPATRRTSRTMRPTAKLQEQLQEKSQAVGKRTGIAVVPVRGGNDGESELADNAGQSQVLEDESANDASLMQTMLQDMLRETSAHLVGEQQKMFERLWKAMMGSQQTATQMMGEQLEVIRQLQQEVWAAKVQAAEESKKADELRRLHEQSTRQLRVMREQVNEQIRTIREQSAREQEQLREEMKQVKEDMKQVKEETRQAKEATLLAKEEVQQAKEEVRQTKEQLNTIADNISSGALTSPQPSYADVARTPPTSQPSNIRTLSSMRTTPSSLTDTLFCTIDTSRVSDEDRSKAQVGEIRQAIEAKVRARDGQQGWRCAAVVRDVRNADRIKVVCRDEIEAQLVKEVAEKAVVKGARVLRDQLYPVKVDGANRTAVLDSSGNVLSGAIEALGKENEVTIAKMHWLSNKENGKMYGSMVIYVTKASDARRLLEKRDTSTLPESRPAPTSVNDAKARLSAITAGRPATKLSPAARHSDAASAPRLVTAFGTAKRSSQSAFCVEDRTSRRVETVGCGNYTSLMATKLRIFQLNVHKSGAVQLSMMNDKDLQDYAVPVVAEPYALNIEGSVVMTPNSHRSWIKLIPTKRHEMQWPIRSMLWIRSDLEAEQVPIPSADLTGAILRWPDREILVISVYIAGKDEEALCMAVRQLHATISSFRSSTGKRTDVILAGDFNRHDQLWGGNDVTGRRQGEAGPIIDLMDEYGLVSLLPRGTKTWEGPGGESTIDLTLVSAELAEETVHCGIHATEHGSDHRAIRTELDLTTPEITAEPRLLFKNAPWNAIRERVRDKLAPLPWDGSVQTQTDRLMEVVLDTIHELVPRAKPSPYAKRWWTTDLTKLRRTYTFWRNLTRARRRAGRRIENLEDRAREAAKEYHDAIKRQKTSHWEDFLADGTNIWQAAQYLRPGDEVNGDKVPPLKRTDGTTTQDKVEQAEELLTVLFPPLPANIEEEGSRPQRREVAMPKLTMAEVEEKVMEAKAWKAPGKDGLPVMVWKQLWPVVKERVLHLFHTSLSEGQLPDQWRTAKIIPLKKPGKDNYKIAKAWRPISLLSTLGKILEAVVADRISYAVETYGLLPANHFGARKRRSAEQALLLFQEQVYKAWRNRKVVSLVSFDVKGAYNGVFKDRLLQRLEARGIPKRLVKWIDAFCSNRTATITVNGYTSALRELPQAGLPQGSPLSPILLLFFNADLVQSKMDANGGSIAFVDDYSAWVTGPTAEDNREGIQAIIDRALAWERRSGATFECDKTTIVHFTRVLDRNSRTPFAIKGDVVKPKQKAKLLGVIMDSKLRFKKHMAEVAARGLSAAMCLKRLKMLSPRTARQLFVATVAPTMDYASTVWSHARGERELTWFNRAQKMGARAITGAFRTVATAVAEAEASIQTVCGRHAQAGLRLFVNIKTLPKTHPLAALKMSTSRRYMSPVKKLTIAHEGSGIERLETIQAYAVPPWYSRVSTVCEADHEIATAAAKAANDVVIATSASDRRGLVGIGGVVVHRSSGQTDKIVARYSITIGSRHDQNPYTAELEAIAMALRCMPDGLRYRQLTVLSSSQSALKAIARPRQQSGQVTIRQIYEHIERLAKGHNTVKMMWIPSRDDDLTLGREAKRQAQRATRAECTPQSPPYQARSTRIRLAAAQLCQQRRLPDRVGGYSKRIDRALPGKHTQTLYDGLKRREADVLSQLRTGMARINSYLSKIGAAESDTCECGHAPETMEHFLFHCARWETERRAVRQIGQSMIGRLPFFLGGKAASDGAKWAPNLEAVRATVRFALATGSLSRKTN</sequence>
<dbReference type="GO" id="GO:0003676">
    <property type="term" value="F:nucleic acid binding"/>
    <property type="evidence" value="ECO:0007669"/>
    <property type="project" value="InterPro"/>
</dbReference>
<dbReference type="PANTHER" id="PTHR33481">
    <property type="entry name" value="REVERSE TRANSCRIPTASE"/>
    <property type="match status" value="1"/>
</dbReference>
<feature type="compositionally biased region" description="Polar residues" evidence="2">
    <location>
        <begin position="247"/>
        <end position="256"/>
    </location>
</feature>
<dbReference type="InterPro" id="IPR005135">
    <property type="entry name" value="Endo/exonuclease/phosphatase"/>
</dbReference>
<dbReference type="PANTHER" id="PTHR33481:SF1">
    <property type="entry name" value="ENDONUCLEASE_EXONUCLEASE_PHOSPHATASE DOMAIN-CONTAINING PROTEIN-RELATED"/>
    <property type="match status" value="1"/>
</dbReference>
<dbReference type="Gene3D" id="3.30.420.10">
    <property type="entry name" value="Ribonuclease H-like superfamily/Ribonuclease H"/>
    <property type="match status" value="1"/>
</dbReference>
<feature type="region of interest" description="Disordered" evidence="2">
    <location>
        <begin position="446"/>
        <end position="465"/>
    </location>
</feature>
<dbReference type="Proteomes" id="UP000622797">
    <property type="component" value="Unassembled WGS sequence"/>
</dbReference>
<reference evidence="4" key="2">
    <citation type="submission" date="2020-05" db="EMBL/GenBank/DDBJ databases">
        <authorList>
            <person name="Kim H.-S."/>
            <person name="Proctor R.H."/>
            <person name="Brown D.W."/>
        </authorList>
    </citation>
    <scope>NUCLEOTIDE SEQUENCE</scope>
    <source>
        <strain evidence="4">NRRL 20472</strain>
    </source>
</reference>
<comment type="caution">
    <text evidence="4">The sequence shown here is derived from an EMBL/GenBank/DDBJ whole genome shotgun (WGS) entry which is preliminary data.</text>
</comment>